<keyword evidence="1" id="KW-0479">Metal-binding</keyword>
<dbReference type="SUPFAM" id="SSF57850">
    <property type="entry name" value="RING/U-box"/>
    <property type="match status" value="1"/>
</dbReference>
<keyword evidence="3" id="KW-0862">Zinc</keyword>
<evidence type="ECO:0000259" key="6">
    <source>
        <dbReference type="PROSITE" id="PS50089"/>
    </source>
</evidence>
<reference evidence="8" key="1">
    <citation type="submission" date="2025-08" db="UniProtKB">
        <authorList>
            <consortium name="RefSeq"/>
        </authorList>
    </citation>
    <scope>IDENTIFICATION</scope>
</reference>
<dbReference type="GeneID" id="106808334"/>
<dbReference type="CDD" id="cd16667">
    <property type="entry name" value="RING-H2_RNF126-like"/>
    <property type="match status" value="1"/>
</dbReference>
<keyword evidence="7" id="KW-1185">Reference proteome</keyword>
<dbReference type="InterPro" id="IPR013083">
    <property type="entry name" value="Znf_RING/FYVE/PHD"/>
</dbReference>
<dbReference type="PANTHER" id="PTHR15710:SF243">
    <property type="entry name" value="E3 UBIQUITIN-PROTEIN LIGASE PRAJA-2 ISOFORM X1"/>
    <property type="match status" value="1"/>
</dbReference>
<feature type="compositionally biased region" description="Low complexity" evidence="5">
    <location>
        <begin position="247"/>
        <end position="260"/>
    </location>
</feature>
<evidence type="ECO:0000313" key="7">
    <source>
        <dbReference type="Proteomes" id="UP000695022"/>
    </source>
</evidence>
<feature type="region of interest" description="Disordered" evidence="5">
    <location>
        <begin position="62"/>
        <end position="98"/>
    </location>
</feature>
<sequence>MAEAVAVEPNVSGFFCHKCLLEINAKLPDTRLFDTFFDLSDNASRDDNDDNDELAAVAAAHVRDGPSQNTRSRTRRELGTAAAGQRRRRNTPGGRADATTPLEMLLHQILGGLTGTAVFTSGSGGMPLFLNLHGEPGDYAWGHGGLDSIITRLLNQLDGAGPPPAPEHTIDKLPRVNITPDQVARTLQCSVCMEEFVLAEEVTQLPCDHHFHSDCIVPWLKLHGTCPICRLSLSPQEDSNRQETDMADGSSAASSTDDGSNLGVVGADAALGRWSMNDGSQQD</sequence>
<dbReference type="PANTHER" id="PTHR15710">
    <property type="entry name" value="E3 UBIQUITIN-PROTEIN LIGASE PRAJA"/>
    <property type="match status" value="1"/>
</dbReference>
<keyword evidence="2 4" id="KW-0863">Zinc-finger</keyword>
<dbReference type="Gene3D" id="3.30.40.10">
    <property type="entry name" value="Zinc/RING finger domain, C3HC4 (zinc finger)"/>
    <property type="match status" value="1"/>
</dbReference>
<proteinExistence type="predicted"/>
<evidence type="ECO:0000256" key="1">
    <source>
        <dbReference type="ARBA" id="ARBA00022723"/>
    </source>
</evidence>
<feature type="region of interest" description="Disordered" evidence="5">
    <location>
        <begin position="235"/>
        <end position="264"/>
    </location>
</feature>
<dbReference type="SMART" id="SM00184">
    <property type="entry name" value="RING"/>
    <property type="match status" value="1"/>
</dbReference>
<feature type="domain" description="RING-type" evidence="6">
    <location>
        <begin position="189"/>
        <end position="230"/>
    </location>
</feature>
<gene>
    <name evidence="8" type="primary">LOC106808334</name>
</gene>
<evidence type="ECO:0000256" key="3">
    <source>
        <dbReference type="ARBA" id="ARBA00022833"/>
    </source>
</evidence>
<evidence type="ECO:0000313" key="8">
    <source>
        <dbReference type="RefSeq" id="XP_014666500.1"/>
    </source>
</evidence>
<dbReference type="InterPro" id="IPR001841">
    <property type="entry name" value="Znf_RING"/>
</dbReference>
<dbReference type="Proteomes" id="UP000695022">
    <property type="component" value="Unplaced"/>
</dbReference>
<dbReference type="RefSeq" id="XP_014666500.1">
    <property type="nucleotide sequence ID" value="XM_014811014.1"/>
</dbReference>
<accession>A0ABM1E2S9</accession>
<evidence type="ECO:0000256" key="2">
    <source>
        <dbReference type="ARBA" id="ARBA00022771"/>
    </source>
</evidence>
<evidence type="ECO:0000256" key="5">
    <source>
        <dbReference type="SAM" id="MobiDB-lite"/>
    </source>
</evidence>
<dbReference type="Pfam" id="PF13639">
    <property type="entry name" value="zf-RING_2"/>
    <property type="match status" value="1"/>
</dbReference>
<protein>
    <submittedName>
        <fullName evidence="8">E3 ubiquitin-protein ligase RNF126-B-like</fullName>
    </submittedName>
</protein>
<feature type="non-terminal residue" evidence="8">
    <location>
        <position position="283"/>
    </location>
</feature>
<evidence type="ECO:0000256" key="4">
    <source>
        <dbReference type="PROSITE-ProRule" id="PRU00175"/>
    </source>
</evidence>
<organism evidence="7 8">
    <name type="scientific">Priapulus caudatus</name>
    <name type="common">Priapulid worm</name>
    <dbReference type="NCBI Taxonomy" id="37621"/>
    <lineage>
        <taxon>Eukaryota</taxon>
        <taxon>Metazoa</taxon>
        <taxon>Ecdysozoa</taxon>
        <taxon>Scalidophora</taxon>
        <taxon>Priapulida</taxon>
        <taxon>Priapulimorpha</taxon>
        <taxon>Priapulimorphida</taxon>
        <taxon>Priapulidae</taxon>
        <taxon>Priapulus</taxon>
    </lineage>
</organism>
<name>A0ABM1E2S9_PRICU</name>
<dbReference type="PROSITE" id="PS50089">
    <property type="entry name" value="ZF_RING_2"/>
    <property type="match status" value="1"/>
</dbReference>